<comment type="similarity">
    <text evidence="2">Belongs to the raftlin family.</text>
</comment>
<dbReference type="PANTHER" id="PTHR17601">
    <property type="entry name" value="RAFTLIN-RELATED"/>
    <property type="match status" value="1"/>
</dbReference>
<keyword evidence="10" id="KW-1185">Reference proteome</keyword>
<evidence type="ECO:0000256" key="2">
    <source>
        <dbReference type="ARBA" id="ARBA00006390"/>
    </source>
</evidence>
<dbReference type="PANTHER" id="PTHR17601:SF1">
    <property type="entry name" value="RAFTLIN-2"/>
    <property type="match status" value="1"/>
</dbReference>
<gene>
    <name evidence="9" type="ORF">HHUSO_G13195</name>
</gene>
<dbReference type="Pfam" id="PF15250">
    <property type="entry name" value="Raftlin"/>
    <property type="match status" value="2"/>
</dbReference>
<accession>A0ABR0ZK95</accession>
<protein>
    <submittedName>
        <fullName evidence="9">Raftlin-2-like isoform X1</fullName>
    </submittedName>
</protein>
<feature type="region of interest" description="Disordered" evidence="8">
    <location>
        <begin position="1"/>
        <end position="20"/>
    </location>
</feature>
<keyword evidence="4" id="KW-0519">Myristate</keyword>
<organism evidence="9 10">
    <name type="scientific">Huso huso</name>
    <name type="common">Beluga</name>
    <name type="synonym">Acipenser huso</name>
    <dbReference type="NCBI Taxonomy" id="61971"/>
    <lineage>
        <taxon>Eukaryota</taxon>
        <taxon>Metazoa</taxon>
        <taxon>Chordata</taxon>
        <taxon>Craniata</taxon>
        <taxon>Vertebrata</taxon>
        <taxon>Euteleostomi</taxon>
        <taxon>Actinopterygii</taxon>
        <taxon>Chondrostei</taxon>
        <taxon>Acipenseriformes</taxon>
        <taxon>Acipenseridae</taxon>
        <taxon>Huso</taxon>
    </lineage>
</organism>
<evidence type="ECO:0000256" key="4">
    <source>
        <dbReference type="ARBA" id="ARBA00022707"/>
    </source>
</evidence>
<proteinExistence type="inferred from homology"/>
<evidence type="ECO:0000256" key="6">
    <source>
        <dbReference type="ARBA" id="ARBA00023139"/>
    </source>
</evidence>
<dbReference type="EMBL" id="JAHFZB010000010">
    <property type="protein sequence ID" value="KAK6485225.1"/>
    <property type="molecule type" value="Genomic_DNA"/>
</dbReference>
<evidence type="ECO:0000256" key="5">
    <source>
        <dbReference type="ARBA" id="ARBA00023136"/>
    </source>
</evidence>
<feature type="compositionally biased region" description="Basic and acidic residues" evidence="8">
    <location>
        <begin position="384"/>
        <end position="404"/>
    </location>
</feature>
<dbReference type="Proteomes" id="UP001369086">
    <property type="component" value="Unassembled WGS sequence"/>
</dbReference>
<keyword evidence="6" id="KW-0564">Palmitate</keyword>
<feature type="region of interest" description="Disordered" evidence="8">
    <location>
        <begin position="384"/>
        <end position="424"/>
    </location>
</feature>
<keyword evidence="7" id="KW-0449">Lipoprotein</keyword>
<evidence type="ECO:0000256" key="7">
    <source>
        <dbReference type="ARBA" id="ARBA00023288"/>
    </source>
</evidence>
<name>A0ABR0ZK95_HUSHU</name>
<evidence type="ECO:0000313" key="10">
    <source>
        <dbReference type="Proteomes" id="UP001369086"/>
    </source>
</evidence>
<reference evidence="9 10" key="1">
    <citation type="submission" date="2021-05" db="EMBL/GenBank/DDBJ databases">
        <authorList>
            <person name="Zahm M."/>
            <person name="Klopp C."/>
            <person name="Cabau C."/>
            <person name="Kuhl H."/>
            <person name="Suciu R."/>
            <person name="Ciorpac M."/>
            <person name="Holostenco D."/>
            <person name="Gessner J."/>
            <person name="Wuertz S."/>
            <person name="Hohne C."/>
            <person name="Stock M."/>
            <person name="Gislard M."/>
            <person name="Lluch J."/>
            <person name="Milhes M."/>
            <person name="Lampietro C."/>
            <person name="Lopez Roques C."/>
            <person name="Donnadieu C."/>
            <person name="Du K."/>
            <person name="Schartl M."/>
            <person name="Guiguen Y."/>
        </authorList>
    </citation>
    <scope>NUCLEOTIDE SEQUENCE [LARGE SCALE GENOMIC DNA]</scope>
    <source>
        <strain evidence="9">Hh-F2</strain>
        <tissue evidence="9">Blood</tissue>
    </source>
</reference>
<keyword evidence="5" id="KW-0472">Membrane</keyword>
<dbReference type="InterPro" id="IPR028169">
    <property type="entry name" value="Raftlin"/>
</dbReference>
<evidence type="ECO:0000256" key="3">
    <source>
        <dbReference type="ARBA" id="ARBA00022475"/>
    </source>
</evidence>
<evidence type="ECO:0000256" key="1">
    <source>
        <dbReference type="ARBA" id="ARBA00004193"/>
    </source>
</evidence>
<comment type="subcellular location">
    <subcellularLocation>
        <location evidence="1">Cell membrane</location>
        <topology evidence="1">Lipid-anchor</topology>
    </subcellularLocation>
</comment>
<evidence type="ECO:0000313" key="9">
    <source>
        <dbReference type="EMBL" id="KAK6485225.1"/>
    </source>
</evidence>
<keyword evidence="3" id="KW-1003">Cell membrane</keyword>
<comment type="caution">
    <text evidence="9">The sequence shown here is derived from an EMBL/GenBank/DDBJ whole genome shotgun (WGS) entry which is preliminary data.</text>
</comment>
<sequence length="544" mass="59821">MGCGLRKLEDPEDSSPGKIYSTLKRPQVETKTDTVYEYTMLDFTLEGSSNPAVLRIGSLQDLPSELEQYYRKGFVLTTFHPIVLSVGRRQQLPISLLYRAVLARPQPSSKHASPAGHSAPRLLVEEWLQPGDTLSSDVVRGLLDKVNVCAQRGLRFLGFVPQQGGGTLRSCNGGGPCSRGSPSGLSCESGIEDETRLEYGGFNEGGSSPQPSHCREETKLFALFHSWDSAYPAWLARDEDAPSWTYHQGALSMKVTRKGQAISTVEADWLELTTAYYKKGWSLVDSFVYWETPKGEPVPRSLEGLFVYEERGASTAPPTGNDTIIVEQWTVIEGSDVKTDYGPLVHTLAEFGWLLTCVLPTPLIRHDSEGNLATKQVVFLQRAVRDPAPSEKRAPRTPRSDDVSVHTASRGVGGARRDDLTEGFPRFGGYPSALRDLEEGGALSRRRGLQRSPALYKGQLYKGGEPGTSPYTALPSCLQPCWGSGLVQTDLDLEGLVLFEEPLWDILDTSNLRHQTVPLKTPQYLLPSPSCEARRGANLLILPM</sequence>
<evidence type="ECO:0000256" key="8">
    <source>
        <dbReference type="SAM" id="MobiDB-lite"/>
    </source>
</evidence>